<dbReference type="AlphaFoldDB" id="A0A0S3T3K6"/>
<sequence>MRTKPPPLPPSPTSGKSLHTDHTGTNISHSVFIAGEYTDLLYSHDTHLTRLSVQEVIATVVRTKPFPVDHHNG</sequence>
<keyword evidence="3" id="KW-1185">Reference proteome</keyword>
<protein>
    <submittedName>
        <fullName evidence="2">Uncharacterized protein</fullName>
    </submittedName>
</protein>
<dbReference type="EMBL" id="AP015043">
    <property type="protein sequence ID" value="BAT99600.1"/>
    <property type="molecule type" value="Genomic_DNA"/>
</dbReference>
<feature type="compositionally biased region" description="Pro residues" evidence="1">
    <location>
        <begin position="1"/>
        <end position="12"/>
    </location>
</feature>
<proteinExistence type="predicted"/>
<organism evidence="2 3">
    <name type="scientific">Vigna angularis var. angularis</name>
    <dbReference type="NCBI Taxonomy" id="157739"/>
    <lineage>
        <taxon>Eukaryota</taxon>
        <taxon>Viridiplantae</taxon>
        <taxon>Streptophyta</taxon>
        <taxon>Embryophyta</taxon>
        <taxon>Tracheophyta</taxon>
        <taxon>Spermatophyta</taxon>
        <taxon>Magnoliopsida</taxon>
        <taxon>eudicotyledons</taxon>
        <taxon>Gunneridae</taxon>
        <taxon>Pentapetalae</taxon>
        <taxon>rosids</taxon>
        <taxon>fabids</taxon>
        <taxon>Fabales</taxon>
        <taxon>Fabaceae</taxon>
        <taxon>Papilionoideae</taxon>
        <taxon>50 kb inversion clade</taxon>
        <taxon>NPAAA clade</taxon>
        <taxon>indigoferoid/millettioid clade</taxon>
        <taxon>Phaseoleae</taxon>
        <taxon>Vigna</taxon>
    </lineage>
</organism>
<evidence type="ECO:0000313" key="3">
    <source>
        <dbReference type="Proteomes" id="UP000291084"/>
    </source>
</evidence>
<evidence type="ECO:0000313" key="2">
    <source>
        <dbReference type="EMBL" id="BAT99600.1"/>
    </source>
</evidence>
<dbReference type="Proteomes" id="UP000291084">
    <property type="component" value="Chromosome 10"/>
</dbReference>
<evidence type="ECO:0000256" key="1">
    <source>
        <dbReference type="SAM" id="MobiDB-lite"/>
    </source>
</evidence>
<accession>A0A0S3T3K6</accession>
<gene>
    <name evidence="2" type="primary">Vigan.10G106100</name>
    <name evidence="2" type="ORF">VIGAN_10106100</name>
</gene>
<reference evidence="2 3" key="1">
    <citation type="journal article" date="2015" name="Sci. Rep.">
        <title>The power of single molecule real-time sequencing technology in the de novo assembly of a eukaryotic genome.</title>
        <authorList>
            <person name="Sakai H."/>
            <person name="Naito K."/>
            <person name="Ogiso-Tanaka E."/>
            <person name="Takahashi Y."/>
            <person name="Iseki K."/>
            <person name="Muto C."/>
            <person name="Satou K."/>
            <person name="Teruya K."/>
            <person name="Shiroma A."/>
            <person name="Shimoji M."/>
            <person name="Hirano T."/>
            <person name="Itoh T."/>
            <person name="Kaga A."/>
            <person name="Tomooka N."/>
        </authorList>
    </citation>
    <scope>NUCLEOTIDE SEQUENCE [LARGE SCALE GENOMIC DNA]</scope>
    <source>
        <strain evidence="3">cv. Shumari</strain>
    </source>
</reference>
<feature type="region of interest" description="Disordered" evidence="1">
    <location>
        <begin position="1"/>
        <end position="24"/>
    </location>
</feature>
<name>A0A0S3T3K6_PHAAN</name>